<evidence type="ECO:0000256" key="1">
    <source>
        <dbReference type="PROSITE-ProRule" id="PRU00117"/>
    </source>
</evidence>
<dbReference type="SUPFAM" id="SSF54791">
    <property type="entry name" value="Eukaryotic type KH-domain (KH-domain type I)"/>
    <property type="match status" value="1"/>
</dbReference>
<accession>A0A3D6BUH1</accession>
<feature type="non-terminal residue" evidence="2">
    <location>
        <position position="1"/>
    </location>
</feature>
<comment type="caution">
    <text evidence="2">The sequence shown here is derived from an EMBL/GenBank/DDBJ whole genome shotgun (WGS) entry which is preliminary data.</text>
</comment>
<proteinExistence type="predicted"/>
<dbReference type="Proteomes" id="UP000263268">
    <property type="component" value="Unassembled WGS sequence"/>
</dbReference>
<dbReference type="GO" id="GO:0003723">
    <property type="term" value="F:RNA binding"/>
    <property type="evidence" value="ECO:0007669"/>
    <property type="project" value="UniProtKB-UniRule"/>
</dbReference>
<dbReference type="InterPro" id="IPR036612">
    <property type="entry name" value="KH_dom_type_1_sf"/>
</dbReference>
<evidence type="ECO:0000313" key="2">
    <source>
        <dbReference type="EMBL" id="HCY82916.1"/>
    </source>
</evidence>
<dbReference type="PROSITE" id="PS50084">
    <property type="entry name" value="KH_TYPE_1"/>
    <property type="match status" value="1"/>
</dbReference>
<dbReference type="EMBL" id="DPRK01000252">
    <property type="protein sequence ID" value="HCY82916.1"/>
    <property type="molecule type" value="Genomic_DNA"/>
</dbReference>
<organism evidence="2 3">
    <name type="scientific">Xanthomarina gelatinilytica</name>
    <dbReference type="NCBI Taxonomy" id="1137281"/>
    <lineage>
        <taxon>Bacteria</taxon>
        <taxon>Pseudomonadati</taxon>
        <taxon>Bacteroidota</taxon>
        <taxon>Flavobacteriia</taxon>
        <taxon>Flavobacteriales</taxon>
        <taxon>Flavobacteriaceae</taxon>
        <taxon>Xanthomarina</taxon>
    </lineage>
</organism>
<dbReference type="AlphaFoldDB" id="A0A3D6BUH1"/>
<protein>
    <submittedName>
        <fullName evidence="2">Ribonuclease Y</fullName>
    </submittedName>
</protein>
<keyword evidence="1" id="KW-0694">RNA-binding</keyword>
<sequence>STLEEAKLTAQQEAKKVIINTIQRIGTEEAVDNCVSVFNIESDDVKGRIIGREGRNIRAIEAATG</sequence>
<feature type="non-terminal residue" evidence="2">
    <location>
        <position position="65"/>
    </location>
</feature>
<reference evidence="2 3" key="1">
    <citation type="journal article" date="2018" name="Nat. Biotechnol.">
        <title>A standardized bacterial taxonomy based on genome phylogeny substantially revises the tree of life.</title>
        <authorList>
            <person name="Parks D.H."/>
            <person name="Chuvochina M."/>
            <person name="Waite D.W."/>
            <person name="Rinke C."/>
            <person name="Skarshewski A."/>
            <person name="Chaumeil P.A."/>
            <person name="Hugenholtz P."/>
        </authorList>
    </citation>
    <scope>NUCLEOTIDE SEQUENCE [LARGE SCALE GENOMIC DNA]</scope>
    <source>
        <strain evidence="2">UBA10227</strain>
    </source>
</reference>
<gene>
    <name evidence="2" type="ORF">DHV22_15635</name>
</gene>
<evidence type="ECO:0000313" key="3">
    <source>
        <dbReference type="Proteomes" id="UP000263268"/>
    </source>
</evidence>
<name>A0A3D6BUH1_9FLAO</name>